<accession>B0VF34</accession>
<dbReference type="KEGG" id="caci:CLOAM0176"/>
<evidence type="ECO:0000259" key="12">
    <source>
        <dbReference type="PROSITE" id="PS51371"/>
    </source>
</evidence>
<evidence type="ECO:0000256" key="1">
    <source>
        <dbReference type="ARBA" id="ARBA00004651"/>
    </source>
</evidence>
<feature type="domain" description="CNNM transmembrane" evidence="13">
    <location>
        <begin position="2"/>
        <end position="190"/>
    </location>
</feature>
<dbReference type="OrthoDB" id="9798188at2"/>
<dbReference type="Gene3D" id="3.10.580.10">
    <property type="entry name" value="CBS-domain"/>
    <property type="match status" value="1"/>
</dbReference>
<evidence type="ECO:0000256" key="9">
    <source>
        <dbReference type="PROSITE-ProRule" id="PRU00703"/>
    </source>
</evidence>
<evidence type="ECO:0000313" key="14">
    <source>
        <dbReference type="EMBL" id="CAO80086.1"/>
    </source>
</evidence>
<evidence type="ECO:0000256" key="2">
    <source>
        <dbReference type="ARBA" id="ARBA00006337"/>
    </source>
</evidence>
<keyword evidence="6 10" id="KW-1133">Transmembrane helix</keyword>
<dbReference type="Pfam" id="PF00571">
    <property type="entry name" value="CBS"/>
    <property type="match status" value="2"/>
</dbReference>
<evidence type="ECO:0000256" key="4">
    <source>
        <dbReference type="ARBA" id="ARBA00022692"/>
    </source>
</evidence>
<dbReference type="InterPro" id="IPR000644">
    <property type="entry name" value="CBS_dom"/>
</dbReference>
<dbReference type="GO" id="GO:0005886">
    <property type="term" value="C:plasma membrane"/>
    <property type="evidence" value="ECO:0007669"/>
    <property type="project" value="UniProtKB-SubCell"/>
</dbReference>
<dbReference type="InterPro" id="IPR044751">
    <property type="entry name" value="Ion_transp-like_CBS"/>
</dbReference>
<dbReference type="RefSeq" id="WP_015423947.1">
    <property type="nucleotide sequence ID" value="NC_020449.1"/>
</dbReference>
<evidence type="ECO:0000256" key="10">
    <source>
        <dbReference type="PROSITE-ProRule" id="PRU01193"/>
    </source>
</evidence>
<keyword evidence="8 10" id="KW-0472">Membrane</keyword>
<dbReference type="InterPro" id="IPR016169">
    <property type="entry name" value="FAD-bd_PCMH_sub2"/>
</dbReference>
<name>B0VF34_CLOAI</name>
<dbReference type="Pfam" id="PF03471">
    <property type="entry name" value="CorC_HlyC"/>
    <property type="match status" value="1"/>
</dbReference>
<evidence type="ECO:0000256" key="3">
    <source>
        <dbReference type="ARBA" id="ARBA00022475"/>
    </source>
</evidence>
<dbReference type="Pfam" id="PF01595">
    <property type="entry name" value="CNNM"/>
    <property type="match status" value="1"/>
</dbReference>
<dbReference type="PROSITE" id="PS51371">
    <property type="entry name" value="CBS"/>
    <property type="match status" value="2"/>
</dbReference>
<evidence type="ECO:0000259" key="13">
    <source>
        <dbReference type="PROSITE" id="PS51846"/>
    </source>
</evidence>
<reference evidence="14 15" key="1">
    <citation type="journal article" date="2008" name="J. Bacteriol.">
        <title>'Candidatus Cloacamonas acidaminovorans': genome sequence reconstruction provides a first glimpse of a new bacterial division.</title>
        <authorList>
            <person name="Pelletier E."/>
            <person name="Kreimeyer A."/>
            <person name="Bocs S."/>
            <person name="Rouy Z."/>
            <person name="Gyapay G."/>
            <person name="Chouari R."/>
            <person name="Riviere D."/>
            <person name="Ganesan A."/>
            <person name="Daegelen P."/>
            <person name="Sghir A."/>
            <person name="Cohen G.N."/>
            <person name="Medigue C."/>
            <person name="Weissenbach J."/>
            <person name="Le Paslier D."/>
        </authorList>
    </citation>
    <scope>NUCLEOTIDE SEQUENCE [LARGE SCALE GENOMIC DNA]</scope>
    <source>
        <strain evidence="15">Evry</strain>
    </source>
</reference>
<evidence type="ECO:0000256" key="7">
    <source>
        <dbReference type="ARBA" id="ARBA00023122"/>
    </source>
</evidence>
<evidence type="ECO:0000256" key="5">
    <source>
        <dbReference type="ARBA" id="ARBA00022737"/>
    </source>
</evidence>
<feature type="domain" description="CBS" evidence="12">
    <location>
        <begin position="271"/>
        <end position="328"/>
    </location>
</feature>
<keyword evidence="15" id="KW-1185">Reference proteome</keyword>
<dbReference type="FunFam" id="3.10.580.10:FF:000002">
    <property type="entry name" value="Magnesium/cobalt efflux protein CorC"/>
    <property type="match status" value="1"/>
</dbReference>
<dbReference type="SUPFAM" id="SSF56176">
    <property type="entry name" value="FAD-binding/transporter-associated domain-like"/>
    <property type="match status" value="1"/>
</dbReference>
<dbReference type="eggNOG" id="COG1253">
    <property type="taxonomic scope" value="Bacteria"/>
</dbReference>
<dbReference type="EMBL" id="CU466930">
    <property type="protein sequence ID" value="CAO80086.1"/>
    <property type="molecule type" value="Genomic_DNA"/>
</dbReference>
<feature type="domain" description="CBS" evidence="12">
    <location>
        <begin position="208"/>
        <end position="267"/>
    </location>
</feature>
<dbReference type="SMART" id="SM01091">
    <property type="entry name" value="CorC_HlyC"/>
    <property type="match status" value="1"/>
</dbReference>
<dbReference type="SUPFAM" id="SSF54631">
    <property type="entry name" value="CBS-domain pair"/>
    <property type="match status" value="1"/>
</dbReference>
<dbReference type="GO" id="GO:0050660">
    <property type="term" value="F:flavin adenine dinucleotide binding"/>
    <property type="evidence" value="ECO:0007669"/>
    <property type="project" value="InterPro"/>
</dbReference>
<comment type="similarity">
    <text evidence="2">Belongs to the UPF0053 family.</text>
</comment>
<proteinExistence type="inferred from homology"/>
<dbReference type="InterPro" id="IPR005170">
    <property type="entry name" value="Transptr-assoc_dom"/>
</dbReference>
<dbReference type="Proteomes" id="UP000002019">
    <property type="component" value="Chromosome"/>
</dbReference>
<feature type="transmembrane region" description="Helical" evidence="11">
    <location>
        <begin position="96"/>
        <end position="116"/>
    </location>
</feature>
<dbReference type="SMART" id="SM00116">
    <property type="entry name" value="CBS"/>
    <property type="match status" value="2"/>
</dbReference>
<keyword evidence="3" id="KW-1003">Cell membrane</keyword>
<feature type="transmembrane region" description="Helical" evidence="11">
    <location>
        <begin position="61"/>
        <end position="84"/>
    </location>
</feature>
<sequence length="421" mass="47675">MSVVQIVLILLVLLFFLLLSFLFAGLETGMLSIDQIKLEQEAKKSKSKAAILQFVRQPDRFLGTTLIGNNISNVIMASLSTYLVNRLFAPVFDARYTSLVVGIVVLIFGEIAPKAIFRDNAETLVPLLFPFLQFFYYLLKPFVMVVTWLNNFLRKLLKLEEGYQYDYLTKDDLSFLLSQAANAETEDNQMEMIEDALDFTELDAGNVMVPRTEIVAIQEKTPLSEAINIVRKEGFTRYPVYRNNIDDIIGILIIFDILKKDCTPDMIAGDIIHEPLFVPENMDLDVLLKEMQTKQRSMAIVVDSFGGTAGIVTMEDILEEIVGDIEDEYDIDEDEHSVQQVGPNTWLVAADTEIDRLADDYGIELPEGDYETIAGLILDRLERIPHQGQVINIPPYKIQILQATAKQIIKVKIHKTSKIEV</sequence>
<protein>
    <submittedName>
        <fullName evidence="14">CBS domain protein</fullName>
    </submittedName>
</protein>
<dbReference type="PANTHER" id="PTHR22777:SF32">
    <property type="entry name" value="UPF0053 INNER MEMBRANE PROTEIN YFJD"/>
    <property type="match status" value="1"/>
</dbReference>
<dbReference type="PANTHER" id="PTHR22777">
    <property type="entry name" value="HEMOLYSIN-RELATED"/>
    <property type="match status" value="1"/>
</dbReference>
<keyword evidence="5" id="KW-0677">Repeat</keyword>
<feature type="transmembrane region" description="Helical" evidence="11">
    <location>
        <begin position="128"/>
        <end position="149"/>
    </location>
</feature>
<evidence type="ECO:0000313" key="15">
    <source>
        <dbReference type="Proteomes" id="UP000002019"/>
    </source>
</evidence>
<dbReference type="InterPro" id="IPR046342">
    <property type="entry name" value="CBS_dom_sf"/>
</dbReference>
<evidence type="ECO:0000256" key="11">
    <source>
        <dbReference type="SAM" id="Phobius"/>
    </source>
</evidence>
<gene>
    <name evidence="14" type="ordered locus">CLOAM0176</name>
</gene>
<dbReference type="STRING" id="459349.CLOAM0176"/>
<evidence type="ECO:0000256" key="6">
    <source>
        <dbReference type="ARBA" id="ARBA00022989"/>
    </source>
</evidence>
<dbReference type="AlphaFoldDB" id="B0VF34"/>
<dbReference type="Gene3D" id="3.30.465.10">
    <property type="match status" value="1"/>
</dbReference>
<keyword evidence="4 10" id="KW-0812">Transmembrane</keyword>
<dbReference type="InterPro" id="IPR002550">
    <property type="entry name" value="CNNM"/>
</dbReference>
<dbReference type="InterPro" id="IPR036318">
    <property type="entry name" value="FAD-bd_PCMH-like_sf"/>
</dbReference>
<organism evidence="14 15">
    <name type="scientific">Cloacimonas acidaminovorans (strain Evry)</name>
    <dbReference type="NCBI Taxonomy" id="459349"/>
    <lineage>
        <taxon>Bacteria</taxon>
        <taxon>Pseudomonadati</taxon>
        <taxon>Candidatus Cloacimonadota</taxon>
        <taxon>Candidatus Cloacimonadia</taxon>
        <taxon>Candidatus Cloacimonadales</taxon>
        <taxon>Candidatus Cloacimonadaceae</taxon>
        <taxon>Candidatus Cloacimonas</taxon>
    </lineage>
</organism>
<evidence type="ECO:0000256" key="8">
    <source>
        <dbReference type="ARBA" id="ARBA00023136"/>
    </source>
</evidence>
<dbReference type="PROSITE" id="PS51846">
    <property type="entry name" value="CNNM"/>
    <property type="match status" value="1"/>
</dbReference>
<dbReference type="CDD" id="cd04590">
    <property type="entry name" value="CBS_pair_CorC_HlyC_assoc"/>
    <property type="match status" value="1"/>
</dbReference>
<dbReference type="HOGENOM" id="CLU_015237_4_1_0"/>
<comment type="subcellular location">
    <subcellularLocation>
        <location evidence="1">Cell membrane</location>
        <topology evidence="1">Multi-pass membrane protein</topology>
    </subcellularLocation>
</comment>
<keyword evidence="7 9" id="KW-0129">CBS domain</keyword>